<keyword evidence="2" id="KW-1185">Reference proteome</keyword>
<dbReference type="EMBL" id="JAURVH010001518">
    <property type="protein sequence ID" value="KAK5927728.1"/>
    <property type="molecule type" value="Genomic_DNA"/>
</dbReference>
<dbReference type="Proteomes" id="UP001331515">
    <property type="component" value="Unassembled WGS sequence"/>
</dbReference>
<proteinExistence type="predicted"/>
<evidence type="ECO:0000313" key="2">
    <source>
        <dbReference type="Proteomes" id="UP001331515"/>
    </source>
</evidence>
<comment type="caution">
    <text evidence="1">The sequence shown here is derived from an EMBL/GenBank/DDBJ whole genome shotgun (WGS) entry which is preliminary data.</text>
</comment>
<name>A0AAN8HTX6_CHAGU</name>
<evidence type="ECO:0000313" key="1">
    <source>
        <dbReference type="EMBL" id="KAK5927728.1"/>
    </source>
</evidence>
<sequence length="154" mass="17136">MTLIHYAVRRLQDGGFYGMAQTAACTLVSYPDLYNHSALDLTIQAIVHSAGPDDHRFRDHRRLNKTYFIQPPANLPQTVYSQCALLSGVCLWQPDSMPHLPVQSHERLASSDSSSQHTALSRSAFSSAAVSWTTSGDKRLPECLACRRFTRTQG</sequence>
<reference evidence="1 2" key="1">
    <citation type="journal article" date="2023" name="Mol. Biol. Evol.">
        <title>Genomics of Secondarily Temperate Adaptation in the Only Non-Antarctic Icefish.</title>
        <authorList>
            <person name="Rivera-Colon A.G."/>
            <person name="Rayamajhi N."/>
            <person name="Minhas B.F."/>
            <person name="Madrigal G."/>
            <person name="Bilyk K.T."/>
            <person name="Yoon V."/>
            <person name="Hune M."/>
            <person name="Gregory S."/>
            <person name="Cheng C.H.C."/>
            <person name="Catchen J.M."/>
        </authorList>
    </citation>
    <scope>NUCLEOTIDE SEQUENCE [LARGE SCALE GENOMIC DNA]</scope>
    <source>
        <tissue evidence="1">White muscle</tissue>
    </source>
</reference>
<dbReference type="AlphaFoldDB" id="A0AAN8HTX6"/>
<organism evidence="1 2">
    <name type="scientific">Champsocephalus gunnari</name>
    <name type="common">Mackerel icefish</name>
    <dbReference type="NCBI Taxonomy" id="52237"/>
    <lineage>
        <taxon>Eukaryota</taxon>
        <taxon>Metazoa</taxon>
        <taxon>Chordata</taxon>
        <taxon>Craniata</taxon>
        <taxon>Vertebrata</taxon>
        <taxon>Euteleostomi</taxon>
        <taxon>Actinopterygii</taxon>
        <taxon>Neopterygii</taxon>
        <taxon>Teleostei</taxon>
        <taxon>Neoteleostei</taxon>
        <taxon>Acanthomorphata</taxon>
        <taxon>Eupercaria</taxon>
        <taxon>Perciformes</taxon>
        <taxon>Notothenioidei</taxon>
        <taxon>Channichthyidae</taxon>
        <taxon>Champsocephalus</taxon>
    </lineage>
</organism>
<protein>
    <submittedName>
        <fullName evidence="1">Uncharacterized protein</fullName>
    </submittedName>
</protein>
<accession>A0AAN8HTX6</accession>
<gene>
    <name evidence="1" type="ORF">CgunFtcFv8_012855</name>
</gene>